<dbReference type="AlphaFoldDB" id="A0A443RSU8"/>
<dbReference type="PANTHER" id="PTHR47272">
    <property type="entry name" value="DDE_TNP_1_7 DOMAIN-CONTAINING PROTEIN"/>
    <property type="match status" value="1"/>
</dbReference>
<gene>
    <name evidence="1" type="ORF">B4U80_06616</name>
</gene>
<accession>A0A443RSU8</accession>
<proteinExistence type="predicted"/>
<evidence type="ECO:0000313" key="1">
    <source>
        <dbReference type="EMBL" id="RWS18354.1"/>
    </source>
</evidence>
<reference evidence="1 2" key="1">
    <citation type="journal article" date="2018" name="Gigascience">
        <title>Genomes of trombidid mites reveal novel predicted allergens and laterally-transferred genes associated with secondary metabolism.</title>
        <authorList>
            <person name="Dong X."/>
            <person name="Chaisiri K."/>
            <person name="Xia D."/>
            <person name="Armstrong S.D."/>
            <person name="Fang Y."/>
            <person name="Donnelly M.J."/>
            <person name="Kadowaki T."/>
            <person name="McGarry J.W."/>
            <person name="Darby A.C."/>
            <person name="Makepeace B.L."/>
        </authorList>
    </citation>
    <scope>NUCLEOTIDE SEQUENCE [LARGE SCALE GENOMIC DNA]</scope>
    <source>
        <strain evidence="1">UoL-UT</strain>
    </source>
</reference>
<comment type="caution">
    <text evidence="1">The sequence shown here is derived from an EMBL/GenBank/DDBJ whole genome shotgun (WGS) entry which is preliminary data.</text>
</comment>
<sequence length="106" mass="12582">MDLYTYRKYIAERMVDSTVKRKRGRPKTPKAEVNAERKLDRRRHNVNKVNRYDNYDHWPVFVTQKNASRCANGCGNKSRVKCEKCNVFLCLNGARNCFKPFHVNKE</sequence>
<dbReference type="EMBL" id="NCKV01040936">
    <property type="protein sequence ID" value="RWS18354.1"/>
    <property type="molecule type" value="Genomic_DNA"/>
</dbReference>
<protein>
    <submittedName>
        <fullName evidence="1">Uncharacterized protein</fullName>
    </submittedName>
</protein>
<evidence type="ECO:0000313" key="2">
    <source>
        <dbReference type="Proteomes" id="UP000288716"/>
    </source>
</evidence>
<keyword evidence="2" id="KW-1185">Reference proteome</keyword>
<dbReference type="VEuPathDB" id="VectorBase:LDEU013686"/>
<organism evidence="1 2">
    <name type="scientific">Leptotrombidium deliense</name>
    <dbReference type="NCBI Taxonomy" id="299467"/>
    <lineage>
        <taxon>Eukaryota</taxon>
        <taxon>Metazoa</taxon>
        <taxon>Ecdysozoa</taxon>
        <taxon>Arthropoda</taxon>
        <taxon>Chelicerata</taxon>
        <taxon>Arachnida</taxon>
        <taxon>Acari</taxon>
        <taxon>Acariformes</taxon>
        <taxon>Trombidiformes</taxon>
        <taxon>Prostigmata</taxon>
        <taxon>Anystina</taxon>
        <taxon>Parasitengona</taxon>
        <taxon>Trombiculoidea</taxon>
        <taxon>Trombiculidae</taxon>
        <taxon>Leptotrombidium</taxon>
    </lineage>
</organism>
<name>A0A443RSU8_9ACAR</name>
<dbReference type="OrthoDB" id="6486427at2759"/>
<dbReference type="Proteomes" id="UP000288716">
    <property type="component" value="Unassembled WGS sequence"/>
</dbReference>